<keyword evidence="6" id="KW-1185">Reference proteome</keyword>
<dbReference type="Proteomes" id="UP001590951">
    <property type="component" value="Unassembled WGS sequence"/>
</dbReference>
<dbReference type="Gene3D" id="3.40.50.150">
    <property type="entry name" value="Vaccinia Virus protein VP39"/>
    <property type="match status" value="1"/>
</dbReference>
<dbReference type="PROSITE" id="PS51683">
    <property type="entry name" value="SAM_OMT_II"/>
    <property type="match status" value="1"/>
</dbReference>
<dbReference type="InterPro" id="IPR036390">
    <property type="entry name" value="WH_DNA-bd_sf"/>
</dbReference>
<keyword evidence="2" id="KW-0808">Transferase</keyword>
<protein>
    <recommendedName>
        <fullName evidence="4">O-methyltransferase C-terminal domain-containing protein</fullName>
    </recommendedName>
</protein>
<evidence type="ECO:0000313" key="6">
    <source>
        <dbReference type="Proteomes" id="UP001590951"/>
    </source>
</evidence>
<feature type="domain" description="O-methyltransferase C-terminal" evidence="4">
    <location>
        <begin position="248"/>
        <end position="389"/>
    </location>
</feature>
<evidence type="ECO:0000256" key="1">
    <source>
        <dbReference type="ARBA" id="ARBA00022603"/>
    </source>
</evidence>
<keyword evidence="1" id="KW-0489">Methyltransferase</keyword>
<sequence>MQQDSDDPTKLESLLEIIQKDVKALKAGDLAARTRLVDRIAQLQRAVETPAERTFKMRFAFLQQFAIRILIENGTFTTLCAKGDPKITTEELSQATGGNKLLIERLMRLLAAVGVIDEIAENTYKPNAVTHFMNQPGFIGAEKHHFDLHTSVGVRMIEYMRTGAGVEQFNDEPGKQPPWEYSHNGKSFWKSLEEDPECKQDFDLYMAARRQGDLVPEWFQLYPVGQELVPTTGNNVRSLKTGKDDVLFVDVAGGLGHDVTKFRAYFPQLPGRCVLQDLPKTIAQVRKNPPQGVELMEYDFFTPQPVKGARIYFFRNIAHDWSDLRCSEIFSHTIAAMDKEYSRILFEDFVLPSTGATYRSASMDVHMLFSLAGIERTEGHWRELLRGLGLEIVKIWSDGIVEHEAVIEARKA</sequence>
<evidence type="ECO:0000259" key="4">
    <source>
        <dbReference type="Pfam" id="PF00891"/>
    </source>
</evidence>
<dbReference type="Pfam" id="PF00891">
    <property type="entry name" value="Methyltransf_2"/>
    <property type="match status" value="1"/>
</dbReference>
<dbReference type="Gene3D" id="1.10.10.10">
    <property type="entry name" value="Winged helix-like DNA-binding domain superfamily/Winged helix DNA-binding domain"/>
    <property type="match status" value="1"/>
</dbReference>
<dbReference type="PANTHER" id="PTHR43712:SF11">
    <property type="entry name" value="O-METHYLTRANSFERASE (AFU_ORTHOLOGUE AFUA_2G17820)-RELATED"/>
    <property type="match status" value="1"/>
</dbReference>
<dbReference type="PANTHER" id="PTHR43712">
    <property type="entry name" value="PUTATIVE (AFU_ORTHOLOGUE AFUA_4G14580)-RELATED"/>
    <property type="match status" value="1"/>
</dbReference>
<proteinExistence type="predicted"/>
<keyword evidence="3" id="KW-0949">S-adenosyl-L-methionine</keyword>
<dbReference type="SUPFAM" id="SSF46785">
    <property type="entry name" value="Winged helix' DNA-binding domain"/>
    <property type="match status" value="1"/>
</dbReference>
<dbReference type="PIRSF" id="PIRSF005739">
    <property type="entry name" value="O-mtase"/>
    <property type="match status" value="1"/>
</dbReference>
<accession>A0ABR4BFM2</accession>
<dbReference type="InterPro" id="IPR036388">
    <property type="entry name" value="WH-like_DNA-bd_sf"/>
</dbReference>
<organism evidence="5 6">
    <name type="scientific">Lepraria finkii</name>
    <dbReference type="NCBI Taxonomy" id="1340010"/>
    <lineage>
        <taxon>Eukaryota</taxon>
        <taxon>Fungi</taxon>
        <taxon>Dikarya</taxon>
        <taxon>Ascomycota</taxon>
        <taxon>Pezizomycotina</taxon>
        <taxon>Lecanoromycetes</taxon>
        <taxon>OSLEUM clade</taxon>
        <taxon>Lecanoromycetidae</taxon>
        <taxon>Lecanorales</taxon>
        <taxon>Lecanorineae</taxon>
        <taxon>Stereocaulaceae</taxon>
        <taxon>Lepraria</taxon>
    </lineage>
</organism>
<gene>
    <name evidence="5" type="ORF">ABVK25_003026</name>
</gene>
<dbReference type="InterPro" id="IPR029063">
    <property type="entry name" value="SAM-dependent_MTases_sf"/>
</dbReference>
<dbReference type="InterPro" id="IPR016461">
    <property type="entry name" value="COMT-like"/>
</dbReference>
<dbReference type="SUPFAM" id="SSF53335">
    <property type="entry name" value="S-adenosyl-L-methionine-dependent methyltransferases"/>
    <property type="match status" value="1"/>
</dbReference>
<dbReference type="EMBL" id="JBHFEH010000007">
    <property type="protein sequence ID" value="KAL2056632.1"/>
    <property type="molecule type" value="Genomic_DNA"/>
</dbReference>
<evidence type="ECO:0000256" key="2">
    <source>
        <dbReference type="ARBA" id="ARBA00022679"/>
    </source>
</evidence>
<evidence type="ECO:0000313" key="5">
    <source>
        <dbReference type="EMBL" id="KAL2056632.1"/>
    </source>
</evidence>
<comment type="caution">
    <text evidence="5">The sequence shown here is derived from an EMBL/GenBank/DDBJ whole genome shotgun (WGS) entry which is preliminary data.</text>
</comment>
<dbReference type="InterPro" id="IPR001077">
    <property type="entry name" value="COMT_C"/>
</dbReference>
<reference evidence="5 6" key="1">
    <citation type="submission" date="2024-09" db="EMBL/GenBank/DDBJ databases">
        <title>Rethinking Asexuality: The Enigmatic Case of Functional Sexual Genes in Lepraria (Stereocaulaceae).</title>
        <authorList>
            <person name="Doellman M."/>
            <person name="Sun Y."/>
            <person name="Barcenas-Pena A."/>
            <person name="Lumbsch H.T."/>
            <person name="Grewe F."/>
        </authorList>
    </citation>
    <scope>NUCLEOTIDE SEQUENCE [LARGE SCALE GENOMIC DNA]</scope>
    <source>
        <strain evidence="5 6">Grewe 0041</strain>
    </source>
</reference>
<evidence type="ECO:0000256" key="3">
    <source>
        <dbReference type="ARBA" id="ARBA00022691"/>
    </source>
</evidence>
<name>A0ABR4BFM2_9LECA</name>